<dbReference type="Proteomes" id="UP000610960">
    <property type="component" value="Unassembled WGS sequence"/>
</dbReference>
<organism evidence="2 3">
    <name type="scientific">Thermocladium modestius</name>
    <dbReference type="NCBI Taxonomy" id="62609"/>
    <lineage>
        <taxon>Archaea</taxon>
        <taxon>Thermoproteota</taxon>
        <taxon>Thermoprotei</taxon>
        <taxon>Thermoproteales</taxon>
        <taxon>Thermoproteaceae</taxon>
        <taxon>Thermocladium</taxon>
    </lineage>
</organism>
<keyword evidence="3" id="KW-1185">Reference proteome</keyword>
<comment type="caution">
    <text evidence="2">The sequence shown here is derived from an EMBL/GenBank/DDBJ whole genome shotgun (WGS) entry which is preliminary data.</text>
</comment>
<gene>
    <name evidence="2" type="ORF">GCM10007981_00140</name>
</gene>
<keyword evidence="1" id="KW-0812">Transmembrane</keyword>
<dbReference type="AlphaFoldDB" id="A0A830GSJ8"/>
<keyword evidence="1" id="KW-1133">Transmembrane helix</keyword>
<reference evidence="2" key="2">
    <citation type="submission" date="2020-09" db="EMBL/GenBank/DDBJ databases">
        <authorList>
            <person name="Sun Q."/>
            <person name="Ohkuma M."/>
        </authorList>
    </citation>
    <scope>NUCLEOTIDE SEQUENCE</scope>
    <source>
        <strain evidence="2">JCM 10088</strain>
    </source>
</reference>
<accession>A0A830GSJ8</accession>
<evidence type="ECO:0000313" key="2">
    <source>
        <dbReference type="EMBL" id="GGP18848.1"/>
    </source>
</evidence>
<dbReference type="EMBL" id="BMNL01000001">
    <property type="protein sequence ID" value="GGP18848.1"/>
    <property type="molecule type" value="Genomic_DNA"/>
</dbReference>
<feature type="transmembrane region" description="Helical" evidence="1">
    <location>
        <begin position="14"/>
        <end position="37"/>
    </location>
</feature>
<proteinExistence type="predicted"/>
<sequence length="242" mass="25784">MLFHAFPINVNKNIAIGVAVIIVVAIVVVAAIFVLHLNKVGGVAAGKPKYVDLLSKFNSTSFGADYTFHIRTLLVENNTIVANQSNIMYVAYNQSSGSFSISITQNGNTTTESASPINSSYYKVCITFTNGTQTCKPEPASSVSSPIYGILAVLNITQYNYTRTINVLGNNAYCYINGLNTTAPSVYGVEAVDASNMNCLYDSGVPAYASFNLTEAIYPQGSVTPFAVQSSSVTAVINELHG</sequence>
<reference evidence="2" key="1">
    <citation type="journal article" date="2014" name="Int. J. Syst. Evol. Microbiol.">
        <title>Complete genome sequence of Corynebacterium casei LMG S-19264T (=DSM 44701T), isolated from a smear-ripened cheese.</title>
        <authorList>
            <consortium name="US DOE Joint Genome Institute (JGI-PGF)"/>
            <person name="Walter F."/>
            <person name="Albersmeier A."/>
            <person name="Kalinowski J."/>
            <person name="Ruckert C."/>
        </authorList>
    </citation>
    <scope>NUCLEOTIDE SEQUENCE</scope>
    <source>
        <strain evidence="2">JCM 10088</strain>
    </source>
</reference>
<evidence type="ECO:0000256" key="1">
    <source>
        <dbReference type="SAM" id="Phobius"/>
    </source>
</evidence>
<evidence type="ECO:0000313" key="3">
    <source>
        <dbReference type="Proteomes" id="UP000610960"/>
    </source>
</evidence>
<keyword evidence="1" id="KW-0472">Membrane</keyword>
<name>A0A830GSJ8_9CREN</name>
<protein>
    <submittedName>
        <fullName evidence="2">Uncharacterized protein</fullName>
    </submittedName>
</protein>